<evidence type="ECO:0000313" key="10">
    <source>
        <dbReference type="EMBL" id="QWG10620.1"/>
    </source>
</evidence>
<name>A0ABX8H486_9BACT</name>
<dbReference type="Pfam" id="PF23763">
    <property type="entry name" value="Beta-barrel_GLAA-B_I"/>
    <property type="match status" value="1"/>
</dbReference>
<protein>
    <submittedName>
        <fullName evidence="10">Right-handed parallel beta-helix repeat-containing protein</fullName>
    </submittedName>
</protein>
<feature type="signal peptide" evidence="7">
    <location>
        <begin position="1"/>
        <end position="22"/>
    </location>
</feature>
<gene>
    <name evidence="10" type="ORF">KM029_24880</name>
</gene>
<dbReference type="InterPro" id="IPR057275">
    <property type="entry name" value="Beta-barrel_GLAA-B_I"/>
</dbReference>
<dbReference type="Pfam" id="PF23764">
    <property type="entry name" value="Beta-barrel_GLAA-B_II"/>
    <property type="match status" value="1"/>
</dbReference>
<dbReference type="Gene3D" id="2.160.20.10">
    <property type="entry name" value="Single-stranded right-handed beta-helix, Pectin lyase-like"/>
    <property type="match status" value="2"/>
</dbReference>
<feature type="domain" description="GLAA-B beta-barrel" evidence="9">
    <location>
        <begin position="376"/>
        <end position="444"/>
    </location>
</feature>
<dbReference type="InterPro" id="IPR056441">
    <property type="entry name" value="Beta-barrel_GLAA-B_II"/>
</dbReference>
<keyword evidence="4" id="KW-0677">Repeat</keyword>
<dbReference type="RefSeq" id="WP_144077113.1">
    <property type="nucleotide sequence ID" value="NZ_CP076130.1"/>
</dbReference>
<evidence type="ECO:0000256" key="1">
    <source>
        <dbReference type="ARBA" id="ARBA00001255"/>
    </source>
</evidence>
<feature type="domain" description="GLAA-B beta-barrel" evidence="8">
    <location>
        <begin position="139"/>
        <end position="267"/>
    </location>
</feature>
<accession>A0ABX8H486</accession>
<evidence type="ECO:0000256" key="7">
    <source>
        <dbReference type="SAM" id="SignalP"/>
    </source>
</evidence>
<evidence type="ECO:0000256" key="2">
    <source>
        <dbReference type="ARBA" id="ARBA00001271"/>
    </source>
</evidence>
<geneLocation type="plasmid" evidence="10 11">
    <name>p1</name>
</geneLocation>
<keyword evidence="10" id="KW-0614">Plasmid</keyword>
<evidence type="ECO:0000256" key="5">
    <source>
        <dbReference type="ARBA" id="ARBA00022801"/>
    </source>
</evidence>
<evidence type="ECO:0000313" key="11">
    <source>
        <dbReference type="Proteomes" id="UP000682802"/>
    </source>
</evidence>
<reference evidence="10 11" key="1">
    <citation type="submission" date="2021-05" db="EMBL/GenBank/DDBJ databases">
        <title>Comparative genomic studies on the polysaccharide-degrading batcterial strains of the Flammeovirga genus.</title>
        <authorList>
            <person name="Zewei F."/>
            <person name="Zheng Z."/>
            <person name="Yu L."/>
            <person name="Ruyue G."/>
            <person name="Yanhong M."/>
            <person name="Yuanyuan C."/>
            <person name="Jingyan G."/>
            <person name="Wenjun H."/>
        </authorList>
    </citation>
    <scope>NUCLEOTIDE SEQUENCE [LARGE SCALE GENOMIC DNA]</scope>
    <source>
        <strain evidence="10 11">YS10</strain>
        <plasmid evidence="10 11">p1</plasmid>
    </source>
</reference>
<feature type="chain" id="PRO_5046798626" evidence="7">
    <location>
        <begin position="23"/>
        <end position="625"/>
    </location>
</feature>
<dbReference type="InterPro" id="IPR012334">
    <property type="entry name" value="Pectin_lyas_fold"/>
</dbReference>
<evidence type="ECO:0000259" key="9">
    <source>
        <dbReference type="Pfam" id="PF23764"/>
    </source>
</evidence>
<sequence>MNKLHKIAINLAFILTTCTAFAQEKIIIKNTKEITQDATAYVLNKVQNANCEEGNTILFEKGVYHFYPDKGLEKFCYISNHKDVFVRTAFPLIGKKNVIINGSGSTFIFHGKMIPFLVENGNNIKIKNVDIDWAMSFHSEGKVVGNNLKEHTFDVKFSEEYPYEIRNEQVYFIKEYYEHDLGQTILFDEKRRAVAFNTEISTPISTKQRGTVQYQIESINYKYSQDRKDLTLRKVGVKDRIKVKEIKPGVLRFYNHKKALPPIGSILTTKGAQGENRVAPALRVKNTDGFLCQNVTIFNAGGMGLIAENSSNLTLNNLVITPSKGRVVSTTADATHFVGCRGKIEIRNSFFENQLDDAVNIHGTYQEVVNVNGKHTLGVRMGHHQQEGFIIGKEGDAIGLVRLDDSFSPYKTLTIDTIKVVNNRYQLITFKEEIPATIKSGDLIENLSAYPEVVIEKNSFRGNRARGLLLSTPKKTLVKDNYFHTEMEAILIPVESGKWFESGSQSNLTIVGNIFEDCNHGGHSRGLIRLVTDDDNQNYAFSNIIIEHNIFKSFDNLILEVANTDGLKFIGNTILKTETFPALYPDNPAFKIKSSRDIIFHNNDYKGNASQIIQKDVTIGELSFQ</sequence>
<evidence type="ECO:0000256" key="3">
    <source>
        <dbReference type="ARBA" id="ARBA00022729"/>
    </source>
</evidence>
<dbReference type="Proteomes" id="UP000682802">
    <property type="component" value="Plasmid p1"/>
</dbReference>
<keyword evidence="5" id="KW-0378">Hydrolase</keyword>
<dbReference type="InterPro" id="IPR011050">
    <property type="entry name" value="Pectin_lyase_fold/virulence"/>
</dbReference>
<keyword evidence="11" id="KW-1185">Reference proteome</keyword>
<comment type="catalytic activity">
    <reaction evidence="1">
        <text>Hydrolysis of terminal, non-reducing alpha-D-galactose residues in alpha-D-galactosides, including galactose oligosaccharides, galactomannans and galactolipids.</text>
        <dbReference type="EC" id="3.2.1.22"/>
    </reaction>
</comment>
<organism evidence="10 11">
    <name type="scientific">Flammeovirga kamogawensis</name>
    <dbReference type="NCBI Taxonomy" id="373891"/>
    <lineage>
        <taxon>Bacteria</taxon>
        <taxon>Pseudomonadati</taxon>
        <taxon>Bacteroidota</taxon>
        <taxon>Cytophagia</taxon>
        <taxon>Cytophagales</taxon>
        <taxon>Flammeovirgaceae</taxon>
        <taxon>Flammeovirga</taxon>
    </lineage>
</organism>
<dbReference type="SUPFAM" id="SSF51126">
    <property type="entry name" value="Pectin lyase-like"/>
    <property type="match status" value="1"/>
</dbReference>
<dbReference type="EMBL" id="CP076130">
    <property type="protein sequence ID" value="QWG10620.1"/>
    <property type="molecule type" value="Genomic_DNA"/>
</dbReference>
<proteinExistence type="predicted"/>
<comment type="catalytic activity">
    <reaction evidence="2">
        <text>Hydrolysis of terminal, non-reducing branched (1-&gt;3)-alpha-D-galactosidic residues, producing free D-galactose.</text>
        <dbReference type="EC" id="3.2.1.n1"/>
    </reaction>
</comment>
<evidence type="ECO:0000256" key="4">
    <source>
        <dbReference type="ARBA" id="ARBA00022737"/>
    </source>
</evidence>
<evidence type="ECO:0000256" key="6">
    <source>
        <dbReference type="ARBA" id="ARBA00023295"/>
    </source>
</evidence>
<evidence type="ECO:0000259" key="8">
    <source>
        <dbReference type="Pfam" id="PF23763"/>
    </source>
</evidence>
<keyword evidence="3 7" id="KW-0732">Signal</keyword>
<keyword evidence="6" id="KW-0326">Glycosidase</keyword>